<dbReference type="PROSITE" id="PS51292">
    <property type="entry name" value="ZF_RING_CH"/>
    <property type="match status" value="1"/>
</dbReference>
<evidence type="ECO:0000256" key="4">
    <source>
        <dbReference type="ARBA" id="ARBA00022771"/>
    </source>
</evidence>
<name>A0A167MRE7_CORFA</name>
<proteinExistence type="predicted"/>
<evidence type="ECO:0000259" key="10">
    <source>
        <dbReference type="PROSITE" id="PS51292"/>
    </source>
</evidence>
<evidence type="ECO:0000313" key="11">
    <source>
        <dbReference type="EMBL" id="OAA54673.1"/>
    </source>
</evidence>
<feature type="transmembrane region" description="Helical" evidence="9">
    <location>
        <begin position="118"/>
        <end position="144"/>
    </location>
</feature>
<evidence type="ECO:0000256" key="7">
    <source>
        <dbReference type="ARBA" id="ARBA00023136"/>
    </source>
</evidence>
<keyword evidence="12" id="KW-1185">Reference proteome</keyword>
<gene>
    <name evidence="11" type="ORF">ISF_08274</name>
</gene>
<keyword evidence="6 9" id="KW-1133">Transmembrane helix</keyword>
<comment type="subcellular location">
    <subcellularLocation>
        <location evidence="1">Membrane</location>
        <topology evidence="1">Multi-pass membrane protein</topology>
    </subcellularLocation>
</comment>
<dbReference type="PANTHER" id="PTHR46283">
    <property type="entry name" value="E3 UBIQUITIN-PROTEIN LIGASE MARCH5"/>
    <property type="match status" value="1"/>
</dbReference>
<evidence type="ECO:0000256" key="8">
    <source>
        <dbReference type="SAM" id="MobiDB-lite"/>
    </source>
</evidence>
<feature type="region of interest" description="Disordered" evidence="8">
    <location>
        <begin position="358"/>
        <end position="384"/>
    </location>
</feature>
<dbReference type="GO" id="GO:0016020">
    <property type="term" value="C:membrane"/>
    <property type="evidence" value="ECO:0007669"/>
    <property type="project" value="UniProtKB-SubCell"/>
</dbReference>
<evidence type="ECO:0000256" key="3">
    <source>
        <dbReference type="ARBA" id="ARBA00022723"/>
    </source>
</evidence>
<evidence type="ECO:0000256" key="5">
    <source>
        <dbReference type="ARBA" id="ARBA00022833"/>
    </source>
</evidence>
<dbReference type="Proteomes" id="UP000076744">
    <property type="component" value="Unassembled WGS sequence"/>
</dbReference>
<reference evidence="11 12" key="1">
    <citation type="journal article" date="2016" name="Genome Biol. Evol.">
        <title>Divergent and convergent evolution of fungal pathogenicity.</title>
        <authorList>
            <person name="Shang Y."/>
            <person name="Xiao G."/>
            <person name="Zheng P."/>
            <person name="Cen K."/>
            <person name="Zhan S."/>
            <person name="Wang C."/>
        </authorList>
    </citation>
    <scope>NUCLEOTIDE SEQUENCE [LARGE SCALE GENOMIC DNA]</scope>
    <source>
        <strain evidence="11 12">ARSEF 2679</strain>
    </source>
</reference>
<keyword evidence="3" id="KW-0479">Metal-binding</keyword>
<evidence type="ECO:0000256" key="1">
    <source>
        <dbReference type="ARBA" id="ARBA00004141"/>
    </source>
</evidence>
<dbReference type="STRING" id="1081104.A0A167MRE7"/>
<evidence type="ECO:0000256" key="6">
    <source>
        <dbReference type="ARBA" id="ARBA00022989"/>
    </source>
</evidence>
<dbReference type="Gene3D" id="3.30.40.10">
    <property type="entry name" value="Zinc/RING finger domain, C3HC4 (zinc finger)"/>
    <property type="match status" value="1"/>
</dbReference>
<evidence type="ECO:0000256" key="2">
    <source>
        <dbReference type="ARBA" id="ARBA00022692"/>
    </source>
</evidence>
<sequence length="527" mass="56728">MDAPDKDALAADAGPNLPAAAAADAITAPRAPDAPRRCFICLTDEEPSDPAGSWVDPCPCTLEAHQDCMLSWVTDCERSGRPLLCPVCKSAVEMEGAWDPIVALTDVVHRRFRRASPLMLFTAASMGVQFSMQMYGAVALWAFAGKDATMRFVMGPEMMIDGRRAAPLAFARGRIANALTLMNVAPALLLGYFFPGWMSDKVFLPSASFYGIYHVLHDDKFFAWPPSPQLAMAAFPYIRSVYLNLYNELVLPYELRMNRQLLGLPPVQPRQEPGQNGNQNAAAEAARAQGGILGIMQTLIDALRADEGDDEPRVGDFQIELRGEEPDGQAEGEGDGDLMLEVIVEELDMAEAGHGVRDGAAGADHADMPELADDNGDANAAGDAAPAPVVPLAAQPADGAGDQPAANHEAPAAPVRRMGLGELLSNVSSALVSALILPGVCFAAGEALRLVLPKQWTAAPARNPWMRHGSAGARLGLFQQQWGRSLVGGCLYIVLRDMLRVYTKTRKVAALSNRRVKNVDRPRRQRK</sequence>
<dbReference type="GeneID" id="30024566"/>
<keyword evidence="5" id="KW-0862">Zinc</keyword>
<keyword evidence="2 9" id="KW-0812">Transmembrane</keyword>
<protein>
    <submittedName>
        <fullName evidence="11">Zinc finger, RING/FYVE/PHD-type</fullName>
    </submittedName>
</protein>
<dbReference type="AlphaFoldDB" id="A0A167MRE7"/>
<dbReference type="OrthoDB" id="5817083at2759"/>
<dbReference type="SMART" id="SM00744">
    <property type="entry name" value="RINGv"/>
    <property type="match status" value="1"/>
</dbReference>
<accession>A0A167MRE7</accession>
<dbReference type="SUPFAM" id="SSF57850">
    <property type="entry name" value="RING/U-box"/>
    <property type="match status" value="1"/>
</dbReference>
<feature type="transmembrane region" description="Helical" evidence="9">
    <location>
        <begin position="175"/>
        <end position="194"/>
    </location>
</feature>
<evidence type="ECO:0000256" key="9">
    <source>
        <dbReference type="SAM" id="Phobius"/>
    </source>
</evidence>
<dbReference type="InterPro" id="IPR013083">
    <property type="entry name" value="Znf_RING/FYVE/PHD"/>
</dbReference>
<keyword evidence="7 9" id="KW-0472">Membrane</keyword>
<feature type="domain" description="RING-CH-type" evidence="10">
    <location>
        <begin position="30"/>
        <end position="95"/>
    </location>
</feature>
<dbReference type="EMBL" id="AZHB01000028">
    <property type="protein sequence ID" value="OAA54673.1"/>
    <property type="molecule type" value="Genomic_DNA"/>
</dbReference>
<evidence type="ECO:0000313" key="12">
    <source>
        <dbReference type="Proteomes" id="UP000076744"/>
    </source>
</evidence>
<keyword evidence="4" id="KW-0863">Zinc-finger</keyword>
<dbReference type="RefSeq" id="XP_018700959.1">
    <property type="nucleotide sequence ID" value="XM_018851877.1"/>
</dbReference>
<organism evidence="11 12">
    <name type="scientific">Cordyceps fumosorosea (strain ARSEF 2679)</name>
    <name type="common">Isaria fumosorosea</name>
    <dbReference type="NCBI Taxonomy" id="1081104"/>
    <lineage>
        <taxon>Eukaryota</taxon>
        <taxon>Fungi</taxon>
        <taxon>Dikarya</taxon>
        <taxon>Ascomycota</taxon>
        <taxon>Pezizomycotina</taxon>
        <taxon>Sordariomycetes</taxon>
        <taxon>Hypocreomycetidae</taxon>
        <taxon>Hypocreales</taxon>
        <taxon>Cordycipitaceae</taxon>
        <taxon>Cordyceps</taxon>
    </lineage>
</organism>
<comment type="caution">
    <text evidence="11">The sequence shown here is derived from an EMBL/GenBank/DDBJ whole genome shotgun (WGS) entry which is preliminary data.</text>
</comment>
<dbReference type="InterPro" id="IPR011016">
    <property type="entry name" value="Znf_RING-CH"/>
</dbReference>
<dbReference type="GO" id="GO:0008270">
    <property type="term" value="F:zinc ion binding"/>
    <property type="evidence" value="ECO:0007669"/>
    <property type="project" value="UniProtKB-KW"/>
</dbReference>